<dbReference type="Proteomes" id="UP000014969">
    <property type="component" value="Unassembled WGS sequence"/>
</dbReference>
<comment type="caution">
    <text evidence="1">The sequence shown here is derived from an EMBL/GenBank/DDBJ whole genome shotgun (WGS) entry which is preliminary data.</text>
</comment>
<reference evidence="1 2" key="1">
    <citation type="journal article" date="2013" name="Genome Announc.">
        <title>Genome Sequence of an Epidemic Isolate of Mycobacterium abscessus subsp. bolletii from Rio de Janeiro, Brazil.</title>
        <authorList>
            <person name="Davidson R.M."/>
            <person name="Reynolds P.R."/>
            <person name="Farias-Hesson E."/>
            <person name="Duarte R.S."/>
            <person name="Jackson M."/>
            <person name="Strong M."/>
        </authorList>
    </citation>
    <scope>NUCLEOTIDE SEQUENCE [LARGE SCALE GENOMIC DNA]</scope>
    <source>
        <strain evidence="1 2">CRM-0020</strain>
    </source>
</reference>
<dbReference type="AlphaFoldDB" id="A0A829I179"/>
<name>A0A829I179_9MYCO</name>
<sequence>MLAALLAVFVLVGEYPGRRGLLQIPDLMKLTTAAFSSPVTCPVWLMV</sequence>
<organism evidence="1 2">
    <name type="scientific">Mycobacteroides abscessus subsp. bolletii CRM-0020</name>
    <dbReference type="NCBI Taxonomy" id="1306401"/>
    <lineage>
        <taxon>Bacteria</taxon>
        <taxon>Bacillati</taxon>
        <taxon>Actinomycetota</taxon>
        <taxon>Actinomycetes</taxon>
        <taxon>Mycobacteriales</taxon>
        <taxon>Mycobacteriaceae</taxon>
        <taxon>Mycobacteroides</taxon>
        <taxon>Mycobacteroides abscessus</taxon>
    </lineage>
</organism>
<dbReference type="EMBL" id="ATFQ01000004">
    <property type="protein sequence ID" value="EPQ25175.1"/>
    <property type="molecule type" value="Genomic_DNA"/>
</dbReference>
<protein>
    <submittedName>
        <fullName evidence="1">Uncharacterized protein</fullName>
    </submittedName>
</protein>
<proteinExistence type="predicted"/>
<evidence type="ECO:0000313" key="2">
    <source>
        <dbReference type="Proteomes" id="UP000014969"/>
    </source>
</evidence>
<evidence type="ECO:0000313" key="1">
    <source>
        <dbReference type="EMBL" id="EPQ25175.1"/>
    </source>
</evidence>
<gene>
    <name evidence="1" type="ORF">J108_02390</name>
</gene>
<accession>A0A829I179</accession>